<feature type="transmembrane region" description="Helical" evidence="1">
    <location>
        <begin position="115"/>
        <end position="141"/>
    </location>
</feature>
<protein>
    <recommendedName>
        <fullName evidence="3">Glycosyltransferase RgtA/B/C/D-like domain-containing protein</fullName>
    </recommendedName>
</protein>
<dbReference type="EMBL" id="BARW01024525">
    <property type="protein sequence ID" value="GAI92915.1"/>
    <property type="molecule type" value="Genomic_DNA"/>
</dbReference>
<comment type="caution">
    <text evidence="2">The sequence shown here is derived from an EMBL/GenBank/DDBJ whole genome shotgun (WGS) entry which is preliminary data.</text>
</comment>
<name>X1TZC6_9ZZZZ</name>
<keyword evidence="1" id="KW-0472">Membrane</keyword>
<gene>
    <name evidence="2" type="ORF">S12H4_40419</name>
</gene>
<dbReference type="AlphaFoldDB" id="X1TZC6"/>
<evidence type="ECO:0000313" key="2">
    <source>
        <dbReference type="EMBL" id="GAI92915.1"/>
    </source>
</evidence>
<organism evidence="2">
    <name type="scientific">marine sediment metagenome</name>
    <dbReference type="NCBI Taxonomy" id="412755"/>
    <lineage>
        <taxon>unclassified sequences</taxon>
        <taxon>metagenomes</taxon>
        <taxon>ecological metagenomes</taxon>
    </lineage>
</organism>
<evidence type="ECO:0000256" key="1">
    <source>
        <dbReference type="SAM" id="Phobius"/>
    </source>
</evidence>
<keyword evidence="1" id="KW-0812">Transmembrane</keyword>
<keyword evidence="1" id="KW-1133">Transmembrane helix</keyword>
<reference evidence="2" key="1">
    <citation type="journal article" date="2014" name="Front. Microbiol.">
        <title>High frequency of phylogenetically diverse reductive dehalogenase-homologous genes in deep subseafloor sedimentary metagenomes.</title>
        <authorList>
            <person name="Kawai M."/>
            <person name="Futagami T."/>
            <person name="Toyoda A."/>
            <person name="Takaki Y."/>
            <person name="Nishi S."/>
            <person name="Hori S."/>
            <person name="Arai W."/>
            <person name="Tsubouchi T."/>
            <person name="Morono Y."/>
            <person name="Uchiyama I."/>
            <person name="Ito T."/>
            <person name="Fujiyama A."/>
            <person name="Inagaki F."/>
            <person name="Takami H."/>
        </authorList>
    </citation>
    <scope>NUCLEOTIDE SEQUENCE</scope>
    <source>
        <strain evidence="2">Expedition CK06-06</strain>
    </source>
</reference>
<feature type="transmembrane region" description="Helical" evidence="1">
    <location>
        <begin position="24"/>
        <end position="42"/>
    </location>
</feature>
<proteinExistence type="predicted"/>
<sequence>MIVSGEGPCGRDGTVIIHRDQLKLLVLIVFSGVCASVLMLWITSIGPGVSPDSTVYLGVARSLLSGDGLVAAGKPLTHYPPGYPLSLALAGRLLGADLLQTQRLFGAFLFGVNTVLFGIAVALCTDCSLLAAGVAVSAFVLSADY</sequence>
<accession>X1TZC6</accession>
<evidence type="ECO:0008006" key="3">
    <source>
        <dbReference type="Google" id="ProtNLM"/>
    </source>
</evidence>